<sequence length="61" mass="6794">MESLETFNLNGIESKIEVAENFARMKMAVDIGIKMIDSKYDDKIIAEITGLSLADVKSMKP</sequence>
<reference evidence="1 2" key="1">
    <citation type="journal article" date="2015" name="Biotechnol. Bioeng.">
        <title>Genome sequence and phenotypic characterization of Caulobacter segnis.</title>
        <authorList>
            <person name="Patel S."/>
            <person name="Fletcher B."/>
            <person name="Scott D.C."/>
            <person name="Ely B."/>
        </authorList>
    </citation>
    <scope>NUCLEOTIDE SEQUENCE [LARGE SCALE GENOMIC DNA]</scope>
    <source>
        <strain evidence="1 2">ERI-2</strain>
    </source>
</reference>
<dbReference type="PATRIC" id="fig|1538.10.peg.2348"/>
<evidence type="ECO:0000313" key="2">
    <source>
        <dbReference type="Proteomes" id="UP000077407"/>
    </source>
</evidence>
<gene>
    <name evidence="1" type="ORF">WY13_01903</name>
</gene>
<comment type="caution">
    <text evidence="1">The sequence shown here is derived from an EMBL/GenBank/DDBJ whole genome shotgun (WGS) entry which is preliminary data.</text>
</comment>
<evidence type="ECO:0008006" key="3">
    <source>
        <dbReference type="Google" id="ProtNLM"/>
    </source>
</evidence>
<dbReference type="AlphaFoldDB" id="A0A168PIK3"/>
<evidence type="ECO:0000313" key="1">
    <source>
        <dbReference type="EMBL" id="OAA87788.1"/>
    </source>
</evidence>
<dbReference type="EMBL" id="LITT01000019">
    <property type="protein sequence ID" value="OAA87788.1"/>
    <property type="molecule type" value="Genomic_DNA"/>
</dbReference>
<organism evidence="1 2">
    <name type="scientific">Clostridium ljungdahlii</name>
    <dbReference type="NCBI Taxonomy" id="1538"/>
    <lineage>
        <taxon>Bacteria</taxon>
        <taxon>Bacillati</taxon>
        <taxon>Bacillota</taxon>
        <taxon>Clostridia</taxon>
        <taxon>Eubacteriales</taxon>
        <taxon>Clostridiaceae</taxon>
        <taxon>Clostridium</taxon>
    </lineage>
</organism>
<dbReference type="RefSeq" id="WP_063555390.1">
    <property type="nucleotide sequence ID" value="NZ_LITT01000019.1"/>
</dbReference>
<protein>
    <recommendedName>
        <fullName evidence="3">Transposase</fullName>
    </recommendedName>
</protein>
<accession>A0A168PIK3</accession>
<dbReference type="Proteomes" id="UP000077407">
    <property type="component" value="Unassembled WGS sequence"/>
</dbReference>
<name>A0A168PIK3_9CLOT</name>
<proteinExistence type="predicted"/>